<comment type="caution">
    <text evidence="4">The sequence shown here is derived from an EMBL/GenBank/DDBJ whole genome shotgun (WGS) entry which is preliminary data.</text>
</comment>
<name>A0A812PBI1_9DINO</name>
<dbReference type="Proteomes" id="UP000601435">
    <property type="component" value="Unassembled WGS sequence"/>
</dbReference>
<dbReference type="PANTHER" id="PTHR44366:SF1">
    <property type="entry name" value="UDP-N-ACETYLGLUCOSAMINE--PEPTIDE N-ACETYLGLUCOSAMINYLTRANSFERASE 110 KDA SUBUNIT"/>
    <property type="match status" value="1"/>
</dbReference>
<dbReference type="GO" id="GO:0097363">
    <property type="term" value="F:protein O-acetylglucosaminyltransferase activity"/>
    <property type="evidence" value="ECO:0007669"/>
    <property type="project" value="TreeGrafter"/>
</dbReference>
<organism evidence="4 5">
    <name type="scientific">Symbiodinium necroappetens</name>
    <dbReference type="NCBI Taxonomy" id="1628268"/>
    <lineage>
        <taxon>Eukaryota</taxon>
        <taxon>Sar</taxon>
        <taxon>Alveolata</taxon>
        <taxon>Dinophyceae</taxon>
        <taxon>Suessiales</taxon>
        <taxon>Symbiodiniaceae</taxon>
        <taxon>Symbiodinium</taxon>
    </lineage>
</organism>
<feature type="transmembrane region" description="Helical" evidence="2">
    <location>
        <begin position="513"/>
        <end position="533"/>
    </location>
</feature>
<dbReference type="Gene3D" id="1.25.40.10">
    <property type="entry name" value="Tetratricopeptide repeat domain"/>
    <property type="match status" value="3"/>
</dbReference>
<dbReference type="InterPro" id="IPR037919">
    <property type="entry name" value="OGT"/>
</dbReference>
<dbReference type="InterPro" id="IPR011990">
    <property type="entry name" value="TPR-like_helical_dom_sf"/>
</dbReference>
<sequence length="560" mass="60778">MLRQLLFACLATGLCHTPCNNKPSCVEYLQDWLQQSQDTKQSAQRHAQLARKPGTARAVWAWTHLGAAGGASINSHWYSQKDCFVKALELDPDHADAWSHLGVAGGGMVGSRFFNQTDCFVQVLKFKQNSSRAWSHLGTAGGGKVGSTWYTWKDCYEKSLELDPNYADTWANLGAAGGGKVSNHPYSETECYAKALELSPRSSSTWYNLGAAGGGKVKGTTFSACDCYVQSLELDPKFAPAWSNLGRCGGRKVKGSCGDRTCSPKDCYVTALELDPKYADAWSALGDAGGGTVGSTHYSWKDCKAKARAWTLHQEAETWYNFGLLGSGSIGSSQCNAPEQCFEKATDLLDQELDAVVSRLPVGSADDLRDIAISLLGESKTAFKDQMTAVFRECHPSTPSCLDAQDEQDQLATDLTQQMPHVPPETIRAVLKGALIQMQSTRSKLTELNDDTLLKAICEAERSWKRQHYTLTARKLASQGTLSGDPCSSLPGSTGRLWEGGPTPGLSVGATQAFLAFAALSALTMAFAVSLVWRRQSTSFRVLVPDDEVHMREDHLVSVL</sequence>
<dbReference type="PANTHER" id="PTHR44366">
    <property type="entry name" value="UDP-N-ACETYLGLUCOSAMINE--PEPTIDE N-ACETYLGLUCOSAMINYLTRANSFERASE 110 KDA SUBUNIT"/>
    <property type="match status" value="1"/>
</dbReference>
<dbReference type="GO" id="GO:0006493">
    <property type="term" value="P:protein O-linked glycosylation"/>
    <property type="evidence" value="ECO:0007669"/>
    <property type="project" value="InterPro"/>
</dbReference>
<evidence type="ECO:0000256" key="1">
    <source>
        <dbReference type="SAM" id="MobiDB-lite"/>
    </source>
</evidence>
<dbReference type="SUPFAM" id="SSF48439">
    <property type="entry name" value="Protein prenylyltransferase"/>
    <property type="match status" value="1"/>
</dbReference>
<keyword evidence="5" id="KW-1185">Reference proteome</keyword>
<keyword evidence="2" id="KW-1133">Transmembrane helix</keyword>
<keyword evidence="2" id="KW-0812">Transmembrane</keyword>
<protein>
    <submittedName>
        <fullName evidence="4">Ogt-1 protein</fullName>
    </submittedName>
</protein>
<evidence type="ECO:0000256" key="3">
    <source>
        <dbReference type="SAM" id="SignalP"/>
    </source>
</evidence>
<gene>
    <name evidence="4" type="primary">ogt-1</name>
    <name evidence="4" type="ORF">SNEC2469_LOCUS9367</name>
</gene>
<feature type="signal peptide" evidence="3">
    <location>
        <begin position="1"/>
        <end position="21"/>
    </location>
</feature>
<evidence type="ECO:0000313" key="5">
    <source>
        <dbReference type="Proteomes" id="UP000601435"/>
    </source>
</evidence>
<evidence type="ECO:0000256" key="2">
    <source>
        <dbReference type="SAM" id="Phobius"/>
    </source>
</evidence>
<dbReference type="AlphaFoldDB" id="A0A812PBI1"/>
<accession>A0A812PBI1</accession>
<reference evidence="4" key="1">
    <citation type="submission" date="2021-02" db="EMBL/GenBank/DDBJ databases">
        <authorList>
            <person name="Dougan E. K."/>
            <person name="Rhodes N."/>
            <person name="Thang M."/>
            <person name="Chan C."/>
        </authorList>
    </citation>
    <scope>NUCLEOTIDE SEQUENCE</scope>
</reference>
<proteinExistence type="predicted"/>
<keyword evidence="3" id="KW-0732">Signal</keyword>
<keyword evidence="2" id="KW-0472">Membrane</keyword>
<evidence type="ECO:0000313" key="4">
    <source>
        <dbReference type="EMBL" id="CAE7357246.1"/>
    </source>
</evidence>
<feature type="region of interest" description="Disordered" evidence="1">
    <location>
        <begin position="479"/>
        <end position="498"/>
    </location>
</feature>
<feature type="chain" id="PRO_5032647381" evidence="3">
    <location>
        <begin position="22"/>
        <end position="560"/>
    </location>
</feature>
<dbReference type="EMBL" id="CAJNJA010015160">
    <property type="protein sequence ID" value="CAE7357246.1"/>
    <property type="molecule type" value="Genomic_DNA"/>
</dbReference>
<dbReference type="OrthoDB" id="9991317at2759"/>